<dbReference type="SMART" id="SM00345">
    <property type="entry name" value="HTH_GNTR"/>
    <property type="match status" value="1"/>
</dbReference>
<feature type="domain" description="HTH gntR-type" evidence="5">
    <location>
        <begin position="63"/>
        <end position="131"/>
    </location>
</feature>
<dbReference type="Gene3D" id="3.40.1410.10">
    <property type="entry name" value="Chorismate lyase-like"/>
    <property type="match status" value="1"/>
</dbReference>
<dbReference type="InterPro" id="IPR036390">
    <property type="entry name" value="WH_DNA-bd_sf"/>
</dbReference>
<evidence type="ECO:0000259" key="5">
    <source>
        <dbReference type="PROSITE" id="PS50949"/>
    </source>
</evidence>
<evidence type="ECO:0000256" key="3">
    <source>
        <dbReference type="ARBA" id="ARBA00023163"/>
    </source>
</evidence>
<dbReference type="RefSeq" id="WP_345539590.1">
    <property type="nucleotide sequence ID" value="NZ_BAABGJ010000058.1"/>
</dbReference>
<dbReference type="CDD" id="cd07377">
    <property type="entry name" value="WHTH_GntR"/>
    <property type="match status" value="1"/>
</dbReference>
<dbReference type="PANTHER" id="PTHR44846">
    <property type="entry name" value="MANNOSYL-D-GLYCERATE TRANSPORT/METABOLISM SYSTEM REPRESSOR MNGR-RELATED"/>
    <property type="match status" value="1"/>
</dbReference>
<dbReference type="SUPFAM" id="SSF46785">
    <property type="entry name" value="Winged helix' DNA-binding domain"/>
    <property type="match status" value="1"/>
</dbReference>
<evidence type="ECO:0000256" key="2">
    <source>
        <dbReference type="ARBA" id="ARBA00023125"/>
    </source>
</evidence>
<name>A0ABP8I0Y7_9BURK</name>
<dbReference type="PROSITE" id="PS50949">
    <property type="entry name" value="HTH_GNTR"/>
    <property type="match status" value="1"/>
</dbReference>
<dbReference type="SMART" id="SM00866">
    <property type="entry name" value="UTRA"/>
    <property type="match status" value="1"/>
</dbReference>
<gene>
    <name evidence="6" type="ORF">GCM10023165_35640</name>
</gene>
<dbReference type="SUPFAM" id="SSF64288">
    <property type="entry name" value="Chorismate lyase-like"/>
    <property type="match status" value="1"/>
</dbReference>
<evidence type="ECO:0000256" key="1">
    <source>
        <dbReference type="ARBA" id="ARBA00023015"/>
    </source>
</evidence>
<keyword evidence="3" id="KW-0804">Transcription</keyword>
<reference evidence="7" key="1">
    <citation type="journal article" date="2019" name="Int. J. Syst. Evol. Microbiol.">
        <title>The Global Catalogue of Microorganisms (GCM) 10K type strain sequencing project: providing services to taxonomists for standard genome sequencing and annotation.</title>
        <authorList>
            <consortium name="The Broad Institute Genomics Platform"/>
            <consortium name="The Broad Institute Genome Sequencing Center for Infectious Disease"/>
            <person name="Wu L."/>
            <person name="Ma J."/>
        </authorList>
    </citation>
    <scope>NUCLEOTIDE SEQUENCE [LARGE SCALE GENOMIC DNA]</scope>
    <source>
        <strain evidence="7">JCM 17804</strain>
    </source>
</reference>
<dbReference type="Pfam" id="PF00392">
    <property type="entry name" value="GntR"/>
    <property type="match status" value="1"/>
</dbReference>
<dbReference type="InterPro" id="IPR028978">
    <property type="entry name" value="Chorismate_lyase_/UTRA_dom_sf"/>
</dbReference>
<evidence type="ECO:0000313" key="7">
    <source>
        <dbReference type="Proteomes" id="UP001500975"/>
    </source>
</evidence>
<sequence>MKEDDAFARLTVGLGQNTAEMPSTKKTEKTAAAATEARQAAPETPTRDGTRRDVLVDMGHGPVPLYQSIKLELIRAISGGKVQAGMALPTEKELSERYNVSIGTVRRAMADLVAEKVLVRQQGRGTFLAPFDSARMLNSFWHIVRKDGEREIPIVQTLRFEESKAGARTAERLKIRTGDPVYDVLNVMLLGGEPTLLDALQIPKALFPTLTHAQFVKRDSTIYDLYRDGFGVTVARTVDQLSSVPADAVTAKKLDIALGTPLLEIVRVAYTFENQPVELRRSLLHTEKYEFVDETGGSRS</sequence>
<proteinExistence type="predicted"/>
<dbReference type="InterPro" id="IPR036388">
    <property type="entry name" value="WH-like_DNA-bd_sf"/>
</dbReference>
<dbReference type="Proteomes" id="UP001500975">
    <property type="component" value="Unassembled WGS sequence"/>
</dbReference>
<comment type="caution">
    <text evidence="6">The sequence shown here is derived from an EMBL/GenBank/DDBJ whole genome shotgun (WGS) entry which is preliminary data.</text>
</comment>
<dbReference type="InterPro" id="IPR000524">
    <property type="entry name" value="Tscrpt_reg_HTH_GntR"/>
</dbReference>
<keyword evidence="1" id="KW-0805">Transcription regulation</keyword>
<dbReference type="Pfam" id="PF07702">
    <property type="entry name" value="UTRA"/>
    <property type="match status" value="1"/>
</dbReference>
<feature type="compositionally biased region" description="Low complexity" evidence="4">
    <location>
        <begin position="30"/>
        <end position="44"/>
    </location>
</feature>
<dbReference type="Gene3D" id="1.10.10.10">
    <property type="entry name" value="Winged helix-like DNA-binding domain superfamily/Winged helix DNA-binding domain"/>
    <property type="match status" value="1"/>
</dbReference>
<dbReference type="InterPro" id="IPR050679">
    <property type="entry name" value="Bact_HTH_transcr_reg"/>
</dbReference>
<protein>
    <submittedName>
        <fullName evidence="6">GntR family transcriptional regulator</fullName>
    </submittedName>
</protein>
<evidence type="ECO:0000313" key="6">
    <source>
        <dbReference type="EMBL" id="GAA4349135.1"/>
    </source>
</evidence>
<accession>A0ABP8I0Y7</accession>
<keyword evidence="2" id="KW-0238">DNA-binding</keyword>
<dbReference type="EMBL" id="BAABGJ010000058">
    <property type="protein sequence ID" value="GAA4349135.1"/>
    <property type="molecule type" value="Genomic_DNA"/>
</dbReference>
<feature type="region of interest" description="Disordered" evidence="4">
    <location>
        <begin position="1"/>
        <end position="53"/>
    </location>
</feature>
<dbReference type="InterPro" id="IPR011663">
    <property type="entry name" value="UTRA"/>
</dbReference>
<dbReference type="PANTHER" id="PTHR44846:SF1">
    <property type="entry name" value="MANNOSYL-D-GLYCERATE TRANSPORT_METABOLISM SYSTEM REPRESSOR MNGR-RELATED"/>
    <property type="match status" value="1"/>
</dbReference>
<organism evidence="6 7">
    <name type="scientific">Variovorax defluvii</name>
    <dbReference type="NCBI Taxonomy" id="913761"/>
    <lineage>
        <taxon>Bacteria</taxon>
        <taxon>Pseudomonadati</taxon>
        <taxon>Pseudomonadota</taxon>
        <taxon>Betaproteobacteria</taxon>
        <taxon>Burkholderiales</taxon>
        <taxon>Comamonadaceae</taxon>
        <taxon>Variovorax</taxon>
    </lineage>
</organism>
<evidence type="ECO:0000256" key="4">
    <source>
        <dbReference type="SAM" id="MobiDB-lite"/>
    </source>
</evidence>
<keyword evidence="7" id="KW-1185">Reference proteome</keyword>